<evidence type="ECO:0000313" key="7">
    <source>
        <dbReference type="Proteomes" id="UP000035100"/>
    </source>
</evidence>
<dbReference type="RefSeq" id="WP_018302240.1">
    <property type="nucleotide sequence ID" value="NZ_KB902282.1"/>
</dbReference>
<sequence length="348" mass="37466">MFFASDNAGPAHPRVLEAVTRANDGYRMGYGADAEMAEVRQAIRDLFEAPEAAVYLVATGTAANALILGTLAQPWETIFCTKMAHINEDECNAPEFYTGGAKLTVVPDERAKMTPDALRAAIEGEETRGVHGPQRGPVAITQVTEKGTVHSVDEIAALSAVAKEYGLKVHLDGARFGNAVAALGCTPAEMSWKAGVDAVSFGGTKNGCMGVEACIFFDPAHAWEFELRRKRGAHLFSKHRYLSAQMQGYLADGLWLELAGRANAACARLAAGLSGRNDVRLPWGAEANMIFFEAPRAVHRRLLDGGATYYVMSGDPETGPDDAWLTGRLVCDWSMDEDGVDRFLGLLP</sequence>
<organism evidence="6 7">
    <name type="scientific">Wenxinia marina DSM 24838</name>
    <dbReference type="NCBI Taxonomy" id="1123501"/>
    <lineage>
        <taxon>Bacteria</taxon>
        <taxon>Pseudomonadati</taxon>
        <taxon>Pseudomonadota</taxon>
        <taxon>Alphaproteobacteria</taxon>
        <taxon>Rhodobacterales</taxon>
        <taxon>Roseobacteraceae</taxon>
        <taxon>Wenxinia</taxon>
    </lineage>
</organism>
<comment type="similarity">
    <text evidence="2">Belongs to the threonine aldolase family.</text>
</comment>
<dbReference type="GO" id="GO:0004793">
    <property type="term" value="F:threonine aldolase activity"/>
    <property type="evidence" value="ECO:0007669"/>
    <property type="project" value="UniProtKB-EC"/>
</dbReference>
<dbReference type="Gene3D" id="3.40.640.10">
    <property type="entry name" value="Type I PLP-dependent aspartate aminotransferase-like (Major domain)"/>
    <property type="match status" value="1"/>
</dbReference>
<gene>
    <name evidence="6" type="ORF">Wenmar_03481</name>
</gene>
<dbReference type="InterPro" id="IPR015424">
    <property type="entry name" value="PyrdxlP-dep_Trfase"/>
</dbReference>
<dbReference type="InterPro" id="IPR015422">
    <property type="entry name" value="PyrdxlP-dep_Trfase_small"/>
</dbReference>
<dbReference type="PANTHER" id="PTHR48097:SF5">
    <property type="entry name" value="LOW SPECIFICITY L-THREONINE ALDOLASE"/>
    <property type="match status" value="1"/>
</dbReference>
<dbReference type="AlphaFoldDB" id="A0A0D0NI73"/>
<keyword evidence="4" id="KW-0663">Pyridoxal phosphate</keyword>
<dbReference type="GO" id="GO:0006520">
    <property type="term" value="P:amino acid metabolic process"/>
    <property type="evidence" value="ECO:0007669"/>
    <property type="project" value="InterPro"/>
</dbReference>
<evidence type="ECO:0000256" key="3">
    <source>
        <dbReference type="ARBA" id="ARBA00011881"/>
    </source>
</evidence>
<dbReference type="OrthoDB" id="9774495at2"/>
<comment type="caution">
    <text evidence="6">The sequence shown here is derived from an EMBL/GenBank/DDBJ whole genome shotgun (WGS) entry which is preliminary data.</text>
</comment>
<protein>
    <submittedName>
        <fullName evidence="6">L-threonine aldolase</fullName>
        <ecNumber evidence="6">4.1.2.5</ecNumber>
    </submittedName>
</protein>
<dbReference type="eggNOG" id="COG2008">
    <property type="taxonomic scope" value="Bacteria"/>
</dbReference>
<dbReference type="PATRIC" id="fig|1123501.6.peg.3606"/>
<reference evidence="6 7" key="1">
    <citation type="submission" date="2013-01" db="EMBL/GenBank/DDBJ databases">
        <authorList>
            <person name="Fiebig A."/>
            <person name="Goeker M."/>
            <person name="Klenk H.-P.P."/>
        </authorList>
    </citation>
    <scope>NUCLEOTIDE SEQUENCE [LARGE SCALE GENOMIC DNA]</scope>
    <source>
        <strain evidence="6 7">DSM 24838</strain>
    </source>
</reference>
<evidence type="ECO:0000313" key="6">
    <source>
        <dbReference type="EMBL" id="KIQ68025.1"/>
    </source>
</evidence>
<dbReference type="Gene3D" id="3.90.1150.10">
    <property type="entry name" value="Aspartate Aminotransferase, domain 1"/>
    <property type="match status" value="1"/>
</dbReference>
<dbReference type="Proteomes" id="UP000035100">
    <property type="component" value="Unassembled WGS sequence"/>
</dbReference>
<dbReference type="EC" id="4.1.2.5" evidence="6"/>
<evidence type="ECO:0000259" key="5">
    <source>
        <dbReference type="Pfam" id="PF01212"/>
    </source>
</evidence>
<dbReference type="InterPro" id="IPR015421">
    <property type="entry name" value="PyrdxlP-dep_Trfase_major"/>
</dbReference>
<dbReference type="EMBL" id="AONG01000018">
    <property type="protein sequence ID" value="KIQ68025.1"/>
    <property type="molecule type" value="Genomic_DNA"/>
</dbReference>
<comment type="cofactor">
    <cofactor evidence="1">
        <name>pyridoxal 5'-phosphate</name>
        <dbReference type="ChEBI" id="CHEBI:597326"/>
    </cofactor>
</comment>
<comment type="subunit">
    <text evidence="3">Homotetramer.</text>
</comment>
<evidence type="ECO:0000256" key="1">
    <source>
        <dbReference type="ARBA" id="ARBA00001933"/>
    </source>
</evidence>
<dbReference type="Pfam" id="PF01212">
    <property type="entry name" value="Beta_elim_lyase"/>
    <property type="match status" value="1"/>
</dbReference>
<evidence type="ECO:0000256" key="4">
    <source>
        <dbReference type="ARBA" id="ARBA00022898"/>
    </source>
</evidence>
<accession>A0A0D0NI73</accession>
<proteinExistence type="inferred from homology"/>
<keyword evidence="7" id="KW-1185">Reference proteome</keyword>
<name>A0A0D0NI73_9RHOB</name>
<evidence type="ECO:0000256" key="2">
    <source>
        <dbReference type="ARBA" id="ARBA00006966"/>
    </source>
</evidence>
<dbReference type="PANTHER" id="PTHR48097">
    <property type="entry name" value="L-THREONINE ALDOLASE-RELATED"/>
    <property type="match status" value="1"/>
</dbReference>
<feature type="domain" description="Aromatic amino acid beta-eliminating lyase/threonine aldolase" evidence="5">
    <location>
        <begin position="3"/>
        <end position="274"/>
    </location>
</feature>
<keyword evidence="6" id="KW-0456">Lyase</keyword>
<dbReference type="STRING" id="1123501.Wenmar_03481"/>
<dbReference type="InterPro" id="IPR001597">
    <property type="entry name" value="ArAA_b-elim_lyase/Thr_aldolase"/>
</dbReference>
<dbReference type="SUPFAM" id="SSF53383">
    <property type="entry name" value="PLP-dependent transferases"/>
    <property type="match status" value="1"/>
</dbReference>